<evidence type="ECO:0000256" key="1">
    <source>
        <dbReference type="ARBA" id="ARBA00006484"/>
    </source>
</evidence>
<dbReference type="Gene3D" id="3.40.50.720">
    <property type="entry name" value="NAD(P)-binding Rossmann-like Domain"/>
    <property type="match status" value="1"/>
</dbReference>
<reference evidence="4" key="1">
    <citation type="journal article" date="2019" name="Int. J. Syst. Evol. Microbiol.">
        <title>The Global Catalogue of Microorganisms (GCM) 10K type strain sequencing project: providing services to taxonomists for standard genome sequencing and annotation.</title>
        <authorList>
            <consortium name="The Broad Institute Genomics Platform"/>
            <consortium name="The Broad Institute Genome Sequencing Center for Infectious Disease"/>
            <person name="Wu L."/>
            <person name="Ma J."/>
        </authorList>
    </citation>
    <scope>NUCLEOTIDE SEQUENCE [LARGE SCALE GENOMIC DNA]</scope>
    <source>
        <strain evidence="4">CGMCC 4.7035</strain>
    </source>
</reference>
<proteinExistence type="inferred from homology"/>
<dbReference type="PRINTS" id="PR00081">
    <property type="entry name" value="GDHRDH"/>
</dbReference>
<comment type="similarity">
    <text evidence="1">Belongs to the short-chain dehydrogenases/reductases (SDR) family.</text>
</comment>
<comment type="caution">
    <text evidence="3">The sequence shown here is derived from an EMBL/GenBank/DDBJ whole genome shotgun (WGS) entry which is preliminary data.</text>
</comment>
<protein>
    <submittedName>
        <fullName evidence="3">SDR family oxidoreductase</fullName>
    </submittedName>
</protein>
<dbReference type="InterPro" id="IPR036291">
    <property type="entry name" value="NAD(P)-bd_dom_sf"/>
</dbReference>
<accession>A0ABV7SNL8</accession>
<sequence>MASPDRPIALVTGGSRGIGAATSLRLASAGFHVAVNYFSNRTAADEVVARIKADGGSALAVQGDVRDEEQAARMIEQAAPDGRLDVLVCNAAAATFTPTPVSALSWSDFRTKVTDELASAYVLAQRALALMEKQKRGSIVFVSSTVADGPPAPGMTAHGTAKAALNTFAQFLACEAGPMGVRVNVVAPGFVRTEASAHMPKAVQKQLADRAPLGRLAEADDVARAIAMLVGDDARFVTGAVVPVDGGSTVSRM</sequence>
<dbReference type="SUPFAM" id="SSF51735">
    <property type="entry name" value="NAD(P)-binding Rossmann-fold domains"/>
    <property type="match status" value="1"/>
</dbReference>
<evidence type="ECO:0000313" key="4">
    <source>
        <dbReference type="Proteomes" id="UP001595701"/>
    </source>
</evidence>
<keyword evidence="4" id="KW-1185">Reference proteome</keyword>
<dbReference type="RefSeq" id="WP_310773234.1">
    <property type="nucleotide sequence ID" value="NZ_JBHRWR010000035.1"/>
</dbReference>
<gene>
    <name evidence="3" type="ORF">ACFOZ0_30490</name>
</gene>
<dbReference type="EMBL" id="JBHRWR010000035">
    <property type="protein sequence ID" value="MFC3577519.1"/>
    <property type="molecule type" value="Genomic_DNA"/>
</dbReference>
<keyword evidence="2" id="KW-0560">Oxidoreductase</keyword>
<dbReference type="PANTHER" id="PTHR43639">
    <property type="entry name" value="OXIDOREDUCTASE, SHORT-CHAIN DEHYDROGENASE/REDUCTASE FAMILY (AFU_ORTHOLOGUE AFUA_5G02870)"/>
    <property type="match status" value="1"/>
</dbReference>
<name>A0ABV7SNL8_9ACTN</name>
<dbReference type="Proteomes" id="UP001595701">
    <property type="component" value="Unassembled WGS sequence"/>
</dbReference>
<evidence type="ECO:0000313" key="3">
    <source>
        <dbReference type="EMBL" id="MFC3577519.1"/>
    </source>
</evidence>
<dbReference type="PANTHER" id="PTHR43639:SF1">
    <property type="entry name" value="SHORT-CHAIN DEHYDROGENASE_REDUCTASE FAMILY PROTEIN"/>
    <property type="match status" value="1"/>
</dbReference>
<dbReference type="Pfam" id="PF13561">
    <property type="entry name" value="adh_short_C2"/>
    <property type="match status" value="1"/>
</dbReference>
<dbReference type="InterPro" id="IPR002347">
    <property type="entry name" value="SDR_fam"/>
</dbReference>
<evidence type="ECO:0000256" key="2">
    <source>
        <dbReference type="ARBA" id="ARBA00023002"/>
    </source>
</evidence>
<organism evidence="3 4">
    <name type="scientific">Streptomyces yaanensis</name>
    <dbReference type="NCBI Taxonomy" id="1142239"/>
    <lineage>
        <taxon>Bacteria</taxon>
        <taxon>Bacillati</taxon>
        <taxon>Actinomycetota</taxon>
        <taxon>Actinomycetes</taxon>
        <taxon>Kitasatosporales</taxon>
        <taxon>Streptomycetaceae</taxon>
        <taxon>Streptomyces</taxon>
    </lineage>
</organism>